<organism evidence="1 2">
    <name type="scientific">Lepidopterella palustris CBS 459.81</name>
    <dbReference type="NCBI Taxonomy" id="1314670"/>
    <lineage>
        <taxon>Eukaryota</taxon>
        <taxon>Fungi</taxon>
        <taxon>Dikarya</taxon>
        <taxon>Ascomycota</taxon>
        <taxon>Pezizomycotina</taxon>
        <taxon>Dothideomycetes</taxon>
        <taxon>Pleosporomycetidae</taxon>
        <taxon>Mytilinidiales</taxon>
        <taxon>Argynnaceae</taxon>
        <taxon>Lepidopterella</taxon>
    </lineage>
</organism>
<accession>A0A8E2JKV4</accession>
<gene>
    <name evidence="1" type="ORF">K432DRAFT_1183</name>
</gene>
<dbReference type="AlphaFoldDB" id="A0A8E2JKV4"/>
<reference evidence="1 2" key="1">
    <citation type="journal article" date="2016" name="Nat. Commun.">
        <title>Ectomycorrhizal ecology is imprinted in the genome of the dominant symbiotic fungus Cenococcum geophilum.</title>
        <authorList>
            <consortium name="DOE Joint Genome Institute"/>
            <person name="Peter M."/>
            <person name="Kohler A."/>
            <person name="Ohm R.A."/>
            <person name="Kuo A."/>
            <person name="Krutzmann J."/>
            <person name="Morin E."/>
            <person name="Arend M."/>
            <person name="Barry K.W."/>
            <person name="Binder M."/>
            <person name="Choi C."/>
            <person name="Clum A."/>
            <person name="Copeland A."/>
            <person name="Grisel N."/>
            <person name="Haridas S."/>
            <person name="Kipfer T."/>
            <person name="LaButti K."/>
            <person name="Lindquist E."/>
            <person name="Lipzen A."/>
            <person name="Maire R."/>
            <person name="Meier B."/>
            <person name="Mihaltcheva S."/>
            <person name="Molinier V."/>
            <person name="Murat C."/>
            <person name="Poggeler S."/>
            <person name="Quandt C.A."/>
            <person name="Sperisen C."/>
            <person name="Tritt A."/>
            <person name="Tisserant E."/>
            <person name="Crous P.W."/>
            <person name="Henrissat B."/>
            <person name="Nehls U."/>
            <person name="Egli S."/>
            <person name="Spatafora J.W."/>
            <person name="Grigoriev I.V."/>
            <person name="Martin F.M."/>
        </authorList>
    </citation>
    <scope>NUCLEOTIDE SEQUENCE [LARGE SCALE GENOMIC DNA]</scope>
    <source>
        <strain evidence="1 2">CBS 459.81</strain>
    </source>
</reference>
<evidence type="ECO:0000313" key="2">
    <source>
        <dbReference type="Proteomes" id="UP000250266"/>
    </source>
</evidence>
<dbReference type="PANTHER" id="PTHR42085">
    <property type="entry name" value="F-BOX DOMAIN-CONTAINING PROTEIN"/>
    <property type="match status" value="1"/>
</dbReference>
<dbReference type="PANTHER" id="PTHR42085:SF1">
    <property type="entry name" value="F-BOX DOMAIN-CONTAINING PROTEIN"/>
    <property type="match status" value="1"/>
</dbReference>
<evidence type="ECO:0008006" key="3">
    <source>
        <dbReference type="Google" id="ProtNLM"/>
    </source>
</evidence>
<dbReference type="Proteomes" id="UP000250266">
    <property type="component" value="Unassembled WGS sequence"/>
</dbReference>
<protein>
    <recommendedName>
        <fullName evidence="3">F-box domain-containing protein</fullName>
    </recommendedName>
</protein>
<dbReference type="InterPro" id="IPR038883">
    <property type="entry name" value="AN11006-like"/>
</dbReference>
<name>A0A8E2JKV4_9PEZI</name>
<sequence length="536" mass="62508">MSKLLRLAQDQNEQVFIAALDGFTLQMRVRRPWFPKGREQKWDCFNVIPRDKPFRFLELPYELRLKIYELALTFDNPIRPRITWPSTREVLRHTRDFTDPLVPRTRKFHNKLPYAQNVHNFETDNYRVDYCSRSQRSCNVDITLTCHKLHNEALPVFYATNVFDFGGNYGAMEHFLESMQAKGRLGMLRRVRAWIPTDMEDDKESEWTTADFSLMRSLALLVRARVGKRVCYGDIHPVLTLTSPWDIDHPDRRTGLDRWSHALEDHGITISWQSRPDFEWDNVPTQPRMTPIEWRWADQTSEGGIGCKRNSQLEPEKRGYFCNCNPQCPWVEASQRDSSRSDTLQHYYEANAEIAAMPKEQWNHDNTALIVSSVPTSPKGMTKADFYARFVQPYLISPVMRDYRTDTDFSFWNPDPRMEIPEIWKDVKSVKSQQCTGPQLTIDEPPCLCRNCYAAPINFNNPQDLASLSRVGTMALGKMCSPNGPRLAVPNTPPSTVDDLFLLRWSRDMRARVRDMYMQWDSEQDLNDRDDITASG</sequence>
<dbReference type="OrthoDB" id="62952at2759"/>
<dbReference type="EMBL" id="KV744805">
    <property type="protein sequence ID" value="OCK86420.1"/>
    <property type="molecule type" value="Genomic_DNA"/>
</dbReference>
<keyword evidence="2" id="KW-1185">Reference proteome</keyword>
<evidence type="ECO:0000313" key="1">
    <source>
        <dbReference type="EMBL" id="OCK86420.1"/>
    </source>
</evidence>
<proteinExistence type="predicted"/>